<name>A0AAF3FMQ4_9BILA</name>
<protein>
    <submittedName>
        <fullName evidence="2">Uncharacterized protein</fullName>
    </submittedName>
</protein>
<dbReference type="AlphaFoldDB" id="A0AAF3FMQ4"/>
<keyword evidence="1" id="KW-1185">Reference proteome</keyword>
<proteinExistence type="predicted"/>
<dbReference type="WBParaSite" id="MBELARI_LOCUS818">
    <property type="protein sequence ID" value="MBELARI_LOCUS818"/>
    <property type="gene ID" value="MBELARI_LOCUS818"/>
</dbReference>
<reference evidence="2" key="1">
    <citation type="submission" date="2024-02" db="UniProtKB">
        <authorList>
            <consortium name="WormBaseParasite"/>
        </authorList>
    </citation>
    <scope>IDENTIFICATION</scope>
</reference>
<evidence type="ECO:0000313" key="1">
    <source>
        <dbReference type="Proteomes" id="UP000887575"/>
    </source>
</evidence>
<organism evidence="1 2">
    <name type="scientific">Mesorhabditis belari</name>
    <dbReference type="NCBI Taxonomy" id="2138241"/>
    <lineage>
        <taxon>Eukaryota</taxon>
        <taxon>Metazoa</taxon>
        <taxon>Ecdysozoa</taxon>
        <taxon>Nematoda</taxon>
        <taxon>Chromadorea</taxon>
        <taxon>Rhabditida</taxon>
        <taxon>Rhabditina</taxon>
        <taxon>Rhabditomorpha</taxon>
        <taxon>Rhabditoidea</taxon>
        <taxon>Rhabditidae</taxon>
        <taxon>Mesorhabditinae</taxon>
        <taxon>Mesorhabditis</taxon>
    </lineage>
</organism>
<sequence length="72" mass="8529">MLEEENEERTHVSKYFLIFARILVSRWKNLWATGGSYSSRPDLPARYNYEKDFPRTDINNSEIGSRNDTSQQ</sequence>
<evidence type="ECO:0000313" key="2">
    <source>
        <dbReference type="WBParaSite" id="MBELARI_LOCUS818"/>
    </source>
</evidence>
<dbReference type="Proteomes" id="UP000887575">
    <property type="component" value="Unassembled WGS sequence"/>
</dbReference>
<accession>A0AAF3FMQ4</accession>